<comment type="caution">
    <text evidence="6">The sequence shown here is derived from an EMBL/GenBank/DDBJ whole genome shotgun (WGS) entry which is preliminary data.</text>
</comment>
<evidence type="ECO:0000313" key="6">
    <source>
        <dbReference type="EMBL" id="MFG6458610.1"/>
    </source>
</evidence>
<evidence type="ECO:0000256" key="5">
    <source>
        <dbReference type="ARBA" id="ARBA00023237"/>
    </source>
</evidence>
<keyword evidence="5" id="KW-0998">Cell outer membrane</keyword>
<keyword evidence="2" id="KW-1134">Transmembrane beta strand</keyword>
<evidence type="ECO:0000256" key="1">
    <source>
        <dbReference type="ARBA" id="ARBA00004442"/>
    </source>
</evidence>
<name>A0ABW7G9Q5_9BURK</name>
<gene>
    <name evidence="6" type="ORF">ACG00X_17350</name>
</gene>
<evidence type="ECO:0000313" key="7">
    <source>
        <dbReference type="Proteomes" id="UP001606305"/>
    </source>
</evidence>
<evidence type="ECO:0000256" key="2">
    <source>
        <dbReference type="ARBA" id="ARBA00022452"/>
    </source>
</evidence>
<proteinExistence type="predicted"/>
<comment type="subcellular location">
    <subcellularLocation>
        <location evidence="1">Cell outer membrane</location>
    </subcellularLocation>
</comment>
<dbReference type="EMBL" id="JBIGIA010000014">
    <property type="protein sequence ID" value="MFG6458610.1"/>
    <property type="molecule type" value="Genomic_DNA"/>
</dbReference>
<dbReference type="RefSeq" id="WP_394489756.1">
    <property type="nucleotide sequence ID" value="NZ_JBIGIA010000014.1"/>
</dbReference>
<evidence type="ECO:0000256" key="4">
    <source>
        <dbReference type="ARBA" id="ARBA00023136"/>
    </source>
</evidence>
<protein>
    <submittedName>
        <fullName evidence="6">TolC family protein</fullName>
    </submittedName>
</protein>
<dbReference type="Gene3D" id="1.20.1600.10">
    <property type="entry name" value="Outer membrane efflux proteins (OEP)"/>
    <property type="match status" value="1"/>
</dbReference>
<evidence type="ECO:0000256" key="3">
    <source>
        <dbReference type="ARBA" id="ARBA00022692"/>
    </source>
</evidence>
<keyword evidence="4" id="KW-0472">Membrane</keyword>
<dbReference type="Proteomes" id="UP001606305">
    <property type="component" value="Unassembled WGS sequence"/>
</dbReference>
<accession>A0ABW7G9Q5</accession>
<dbReference type="InterPro" id="IPR051906">
    <property type="entry name" value="TolC-like"/>
</dbReference>
<keyword evidence="3" id="KW-0812">Transmembrane</keyword>
<sequence>MPMALQAQVGASPSAAGVAGPVTLRQAFERAWAQQPEGAAATARRDAAAARKAAAQRWTADAPSLEASARTDRLTRNAGSREYEAGVALPLWLPGERSRSRAVADAELATVESRVAAAQWRVAGQVREAWWTLQLARLDASLAEARRASAATLASDVGRRAAAGELSRADQHQAEAAAASAQAELSLAQAAIAQAQAALQSWGALPAAGDMASSERAPDVPANAEAALTHPALAELSDRVRLAQQQRGLAAVQRRANPELTLLTTRERGGAGERYGQTVTFGLRLPLGQSSESGVRAANAQADLIEAEQLLVIEQQRVAADIDAQSARLTAARAAQEATARRASLARDTRAFYDKSFRLGETDLPTRLRVELEAFEAERQDARARIAVDQAISSLRQALGLLPE</sequence>
<keyword evidence="7" id="KW-1185">Reference proteome</keyword>
<dbReference type="PANTHER" id="PTHR30026:SF20">
    <property type="entry name" value="OUTER MEMBRANE PROTEIN TOLC"/>
    <property type="match status" value="1"/>
</dbReference>
<dbReference type="PANTHER" id="PTHR30026">
    <property type="entry name" value="OUTER MEMBRANE PROTEIN TOLC"/>
    <property type="match status" value="1"/>
</dbReference>
<organism evidence="6 7">
    <name type="scientific">Pelomonas nitida</name>
    <dbReference type="NCBI Taxonomy" id="3299027"/>
    <lineage>
        <taxon>Bacteria</taxon>
        <taxon>Pseudomonadati</taxon>
        <taxon>Pseudomonadota</taxon>
        <taxon>Betaproteobacteria</taxon>
        <taxon>Burkholderiales</taxon>
        <taxon>Sphaerotilaceae</taxon>
        <taxon>Roseateles</taxon>
    </lineage>
</organism>
<reference evidence="6 7" key="1">
    <citation type="submission" date="2024-09" db="EMBL/GenBank/DDBJ databases">
        <title>Novel species of the genus Pelomonas and Roseateles isolated from streams.</title>
        <authorList>
            <person name="Lu H."/>
        </authorList>
    </citation>
    <scope>NUCLEOTIDE SEQUENCE [LARGE SCALE GENOMIC DNA]</scope>
    <source>
        <strain evidence="6 7">BYS96W</strain>
    </source>
</reference>
<dbReference type="SUPFAM" id="SSF56954">
    <property type="entry name" value="Outer membrane efflux proteins (OEP)"/>
    <property type="match status" value="1"/>
</dbReference>